<evidence type="ECO:0008006" key="5">
    <source>
        <dbReference type="Google" id="ProtNLM"/>
    </source>
</evidence>
<dbReference type="EMBL" id="CAGI01000172">
    <property type="protein sequence ID" value="CCF52249.1"/>
    <property type="molecule type" value="Genomic_DNA"/>
</dbReference>
<dbReference type="Proteomes" id="UP000006174">
    <property type="component" value="Unassembled WGS sequence"/>
</dbReference>
<organism evidence="3 4">
    <name type="scientific">Ustilago hordei</name>
    <name type="common">Barley covered smut fungus</name>
    <dbReference type="NCBI Taxonomy" id="120017"/>
    <lineage>
        <taxon>Eukaryota</taxon>
        <taxon>Fungi</taxon>
        <taxon>Dikarya</taxon>
        <taxon>Basidiomycota</taxon>
        <taxon>Ustilaginomycotina</taxon>
        <taxon>Ustilaginomycetes</taxon>
        <taxon>Ustilaginales</taxon>
        <taxon>Ustilaginaceae</taxon>
        <taxon>Ustilago</taxon>
    </lineage>
</organism>
<feature type="chain" id="PRO_5003659281" description="Effector family protein Eff1" evidence="2">
    <location>
        <begin position="26"/>
        <end position="474"/>
    </location>
</feature>
<dbReference type="HOGENOM" id="CLU_058888_0_0_1"/>
<proteinExistence type="predicted"/>
<evidence type="ECO:0000256" key="2">
    <source>
        <dbReference type="SAM" id="SignalP"/>
    </source>
</evidence>
<sequence>MRNPLSLHSGLGSLLFLSLVPVALSLPVGGGNGWPPYGFQDHSFQDHSFQDHSFQNYDFQSQNPSQWPQSSLQSVVTQQGPNVPQHQFPQQHLWGFGNAPQLAHVPQHQLPQHQFPQQHLWGFGNAPQLAHVPQHQLPQHQLPQHQLPQQHLWSYGNAPQPAQIPPGFSSTSRILPDDEWNRFVSNSALQGPPRRESLIPPPLPPSHAGWYPSSSEAREFLEPGPSYNHAVELRQNAEGALQRQNEPDVPLHGSAATAMHSRVSNKGASSSGTTYKLGPYRFKTPEEVEQYAQIMRKKVDEPNSFNSFKYSASPLEKEIESKRGPGRRTTFRNLKNDVFEKINEKIFNGKLIKVNSLVFGKNIWNEHKKSVHQPSRVLPFVELTPQPLPKKAGTIKNVRMTAHHVRKKLAQEAASVGADGSVKTFYHFWGIPEGRDPNSQKTVDHYGMGYVKPRDFKAVNDHLNAMTEAAKRFH</sequence>
<protein>
    <recommendedName>
        <fullName evidence="5">Effector family protein Eff1</fullName>
    </recommendedName>
</protein>
<evidence type="ECO:0000256" key="1">
    <source>
        <dbReference type="SAM" id="MobiDB-lite"/>
    </source>
</evidence>
<dbReference type="AlphaFoldDB" id="I2FZA6"/>
<keyword evidence="2" id="KW-0732">Signal</keyword>
<gene>
    <name evidence="3" type="ORF">UHOR_15387</name>
</gene>
<dbReference type="eggNOG" id="ENOG502SGI8">
    <property type="taxonomic scope" value="Eukaryota"/>
</dbReference>
<evidence type="ECO:0000313" key="4">
    <source>
        <dbReference type="Proteomes" id="UP000006174"/>
    </source>
</evidence>
<keyword evidence="4" id="KW-1185">Reference proteome</keyword>
<evidence type="ECO:0000313" key="3">
    <source>
        <dbReference type="EMBL" id="CCF52249.1"/>
    </source>
</evidence>
<feature type="signal peptide" evidence="2">
    <location>
        <begin position="1"/>
        <end position="25"/>
    </location>
</feature>
<name>I2FZA6_USTHO</name>
<comment type="caution">
    <text evidence="3">The sequence shown here is derived from an EMBL/GenBank/DDBJ whole genome shotgun (WGS) entry which is preliminary data.</text>
</comment>
<accession>I2FZA6</accession>
<reference evidence="3 4" key="1">
    <citation type="journal article" date="2012" name="Plant Cell">
        <title>Genome comparison of barley and maize smut fungi reveals targeted loss of RNA silencing components and species-specific presence of transposable elements.</title>
        <authorList>
            <person name="Laurie J.D."/>
            <person name="Ali S."/>
            <person name="Linning R."/>
            <person name="Mannhaupt G."/>
            <person name="Wong P."/>
            <person name="Gueldener U."/>
            <person name="Muensterkoetter M."/>
            <person name="Moore R."/>
            <person name="Kahmann R."/>
            <person name="Bakkeren G."/>
            <person name="Schirawski J."/>
        </authorList>
    </citation>
    <scope>NUCLEOTIDE SEQUENCE [LARGE SCALE GENOMIC DNA]</scope>
    <source>
        <strain evidence="4">Uh4875-4</strain>
    </source>
</reference>
<feature type="region of interest" description="Disordered" evidence="1">
    <location>
        <begin position="184"/>
        <end position="211"/>
    </location>
</feature>